<keyword evidence="1" id="KW-0812">Transmembrane</keyword>
<feature type="transmembrane region" description="Helical" evidence="1">
    <location>
        <begin position="159"/>
        <end position="190"/>
    </location>
</feature>
<dbReference type="Pfam" id="PF06691">
    <property type="entry name" value="DUF1189"/>
    <property type="match status" value="1"/>
</dbReference>
<evidence type="ECO:0000256" key="1">
    <source>
        <dbReference type="SAM" id="Phobius"/>
    </source>
</evidence>
<keyword evidence="1" id="KW-0472">Membrane</keyword>
<reference evidence="3" key="2">
    <citation type="submission" date="2020-08" db="EMBL/GenBank/DDBJ databases">
        <title>The Agave Microbiome: Exploring the role of microbial communities in plant adaptations to desert environments.</title>
        <authorList>
            <person name="Partida-Martinez L.P."/>
        </authorList>
    </citation>
    <scope>NUCLEOTIDE SEQUENCE [LARGE SCALE GENOMIC DNA]</scope>
    <source>
        <strain evidence="3">AT2.8</strain>
    </source>
</reference>
<evidence type="ECO:0008006" key="4">
    <source>
        <dbReference type="Google" id="ProtNLM"/>
    </source>
</evidence>
<dbReference type="InterPro" id="IPR009574">
    <property type="entry name" value="DUF1189"/>
</dbReference>
<name>A0A852T8B2_9BACI</name>
<dbReference type="Proteomes" id="UP000548423">
    <property type="component" value="Unassembled WGS sequence"/>
</dbReference>
<evidence type="ECO:0000313" key="3">
    <source>
        <dbReference type="Proteomes" id="UP000548423"/>
    </source>
</evidence>
<gene>
    <name evidence="2" type="ORF">F4694_001799</name>
</gene>
<organism evidence="2 3">
    <name type="scientific">Neobacillus niacini</name>
    <dbReference type="NCBI Taxonomy" id="86668"/>
    <lineage>
        <taxon>Bacteria</taxon>
        <taxon>Bacillati</taxon>
        <taxon>Bacillota</taxon>
        <taxon>Bacilli</taxon>
        <taxon>Bacillales</taxon>
        <taxon>Bacillaceae</taxon>
        <taxon>Neobacillus</taxon>
    </lineage>
</organism>
<protein>
    <recommendedName>
        <fullName evidence="4">DUF1189 domain-containing protein</fullName>
    </recommendedName>
</protein>
<proteinExistence type="predicted"/>
<reference evidence="3" key="1">
    <citation type="submission" date="2020-07" db="EMBL/GenBank/DDBJ databases">
        <authorList>
            <person name="Partida-Martinez L."/>
            <person name="Huntemann M."/>
            <person name="Clum A."/>
            <person name="Wang J."/>
            <person name="Palaniappan K."/>
            <person name="Ritter S."/>
            <person name="Chen I.-M."/>
            <person name="Stamatis D."/>
            <person name="Reddy T."/>
            <person name="O'Malley R."/>
            <person name="Daum C."/>
            <person name="Shapiro N."/>
            <person name="Ivanova N."/>
            <person name="Kyrpides N."/>
            <person name="Woyke T."/>
        </authorList>
    </citation>
    <scope>NUCLEOTIDE SEQUENCE [LARGE SCALE GENOMIC DNA]</scope>
    <source>
        <strain evidence="3">AT2.8</strain>
    </source>
</reference>
<dbReference type="AlphaFoldDB" id="A0A852T8B2"/>
<accession>A0A852T8B2</accession>
<comment type="caution">
    <text evidence="2">The sequence shown here is derived from an EMBL/GenBank/DDBJ whole genome shotgun (WGS) entry which is preliminary data.</text>
</comment>
<evidence type="ECO:0000313" key="2">
    <source>
        <dbReference type="EMBL" id="NYE05050.1"/>
    </source>
</evidence>
<keyword evidence="1" id="KW-1133">Transmembrane helix</keyword>
<feature type="transmembrane region" description="Helical" evidence="1">
    <location>
        <begin position="202"/>
        <end position="224"/>
    </location>
</feature>
<sequence>MNIFKQFYKSIYSPKDIASFRFQGIGKTILYVFFLTFLSILPAIFYLNTMLNAGIESTKSVINDDIPSFTIENGTLSAETDVPITIDKGDFSIIVDPTGVITNEDVEDKGNAIALLKSEITVAAAGRIDSYSYSMMEGLTLTKEDFIDIVDTVDGMKGIIIPVISIFMFLVSSAVSFIEVSILAWIGLLLKNLAGRSISYRHLWRVGAYSVTLPTVFFTIMSALNTPVPNSFYINWFVEIIILFLAIKEIPNEKTNIEN</sequence>
<dbReference type="EMBL" id="JACCBX010000003">
    <property type="protein sequence ID" value="NYE05050.1"/>
    <property type="molecule type" value="Genomic_DNA"/>
</dbReference>
<feature type="transmembrane region" description="Helical" evidence="1">
    <location>
        <begin position="29"/>
        <end position="47"/>
    </location>
</feature>
<feature type="transmembrane region" description="Helical" evidence="1">
    <location>
        <begin position="230"/>
        <end position="247"/>
    </location>
</feature>